<dbReference type="GO" id="GO:0140662">
    <property type="term" value="F:ATP-dependent protein folding chaperone"/>
    <property type="evidence" value="ECO:0007669"/>
    <property type="project" value="InterPro"/>
</dbReference>
<dbReference type="AlphaFoldDB" id="A0A8X7UMG8"/>
<keyword evidence="5" id="KW-1185">Reference proteome</keyword>
<comment type="caution">
    <text evidence="4">The sequence shown here is derived from an EMBL/GenBank/DDBJ whole genome shotgun (WGS) entry which is preliminary data.</text>
</comment>
<evidence type="ECO:0000313" key="4">
    <source>
        <dbReference type="EMBL" id="KAG2282961.1"/>
    </source>
</evidence>
<evidence type="ECO:0000256" key="1">
    <source>
        <dbReference type="ARBA" id="ARBA00022741"/>
    </source>
</evidence>
<reference evidence="4 5" key="1">
    <citation type="submission" date="2020-02" db="EMBL/GenBank/DDBJ databases">
        <authorList>
            <person name="Ma Q."/>
            <person name="Huang Y."/>
            <person name="Song X."/>
            <person name="Pei D."/>
        </authorList>
    </citation>
    <scope>NUCLEOTIDE SEQUENCE [LARGE SCALE GENOMIC DNA]</scope>
    <source>
        <strain evidence="4">Sxm20200214</strain>
        <tissue evidence="4">Leaf</tissue>
    </source>
</reference>
<evidence type="ECO:0000313" key="5">
    <source>
        <dbReference type="Proteomes" id="UP000886595"/>
    </source>
</evidence>
<dbReference type="InterPro" id="IPR029048">
    <property type="entry name" value="HSP70_C_sf"/>
</dbReference>
<organism evidence="4 5">
    <name type="scientific">Brassica carinata</name>
    <name type="common">Ethiopian mustard</name>
    <name type="synonym">Abyssinian cabbage</name>
    <dbReference type="NCBI Taxonomy" id="52824"/>
    <lineage>
        <taxon>Eukaryota</taxon>
        <taxon>Viridiplantae</taxon>
        <taxon>Streptophyta</taxon>
        <taxon>Embryophyta</taxon>
        <taxon>Tracheophyta</taxon>
        <taxon>Spermatophyta</taxon>
        <taxon>Magnoliopsida</taxon>
        <taxon>eudicotyledons</taxon>
        <taxon>Gunneridae</taxon>
        <taxon>Pentapetalae</taxon>
        <taxon>rosids</taxon>
        <taxon>malvids</taxon>
        <taxon>Brassicales</taxon>
        <taxon>Brassicaceae</taxon>
        <taxon>Brassiceae</taxon>
        <taxon>Brassica</taxon>
    </lineage>
</organism>
<feature type="compositionally biased region" description="Gly residues" evidence="3">
    <location>
        <begin position="63"/>
        <end position="72"/>
    </location>
</feature>
<evidence type="ECO:0000256" key="2">
    <source>
        <dbReference type="ARBA" id="ARBA00022840"/>
    </source>
</evidence>
<dbReference type="SUPFAM" id="SSF100934">
    <property type="entry name" value="Heat shock protein 70kD (HSP70), C-terminal subdomain"/>
    <property type="match status" value="1"/>
</dbReference>
<dbReference type="InterPro" id="IPR013126">
    <property type="entry name" value="Hsp_70_fam"/>
</dbReference>
<dbReference type="OrthoDB" id="3789372at2759"/>
<dbReference type="Gene3D" id="1.20.1270.10">
    <property type="match status" value="1"/>
</dbReference>
<name>A0A8X7UMG8_BRACI</name>
<dbReference type="Proteomes" id="UP000886595">
    <property type="component" value="Unassembled WGS sequence"/>
</dbReference>
<feature type="region of interest" description="Disordered" evidence="3">
    <location>
        <begin position="59"/>
        <end position="94"/>
    </location>
</feature>
<protein>
    <recommendedName>
        <fullName evidence="6">Heat shock protein 70</fullName>
    </recommendedName>
</protein>
<evidence type="ECO:0000256" key="3">
    <source>
        <dbReference type="SAM" id="MobiDB-lite"/>
    </source>
</evidence>
<keyword evidence="2" id="KW-0067">ATP-binding</keyword>
<proteinExistence type="predicted"/>
<dbReference type="EMBL" id="JAAMPC010000011">
    <property type="protein sequence ID" value="KAG2282961.1"/>
    <property type="molecule type" value="Genomic_DNA"/>
</dbReference>
<evidence type="ECO:0008006" key="6">
    <source>
        <dbReference type="Google" id="ProtNLM"/>
    </source>
</evidence>
<dbReference type="Pfam" id="PF00012">
    <property type="entry name" value="HSP70"/>
    <property type="match status" value="1"/>
</dbReference>
<keyword evidence="1" id="KW-0547">Nucleotide-binding</keyword>
<sequence length="94" mass="10211">MQTKYKSEDEEHKKKVEAKNALENYAYNMRNTIRDDKIGEKLPAADKKKIENSVEEAIQWLDGAGGEAGGSAGMDDDEAPPSTGGAGPKIEEVD</sequence>
<dbReference type="GO" id="GO:0005524">
    <property type="term" value="F:ATP binding"/>
    <property type="evidence" value="ECO:0007669"/>
    <property type="project" value="UniProtKB-KW"/>
</dbReference>
<gene>
    <name evidence="4" type="ORF">Bca52824_054181</name>
</gene>
<accession>A0A8X7UMG8</accession>